<dbReference type="PANTHER" id="PTHR30537">
    <property type="entry name" value="HTH-TYPE TRANSCRIPTIONAL REGULATOR"/>
    <property type="match status" value="1"/>
</dbReference>
<evidence type="ECO:0000259" key="5">
    <source>
        <dbReference type="PROSITE" id="PS50931"/>
    </source>
</evidence>
<reference evidence="6 7" key="1">
    <citation type="submission" date="2024-08" db="EMBL/GenBank/DDBJ databases">
        <title>Tateyamaria sp. nov., isolated from marine algae.</title>
        <authorList>
            <person name="Choi B.J."/>
            <person name="Kim J.M."/>
            <person name="Lee J.K."/>
            <person name="Choi D.G."/>
            <person name="Bayburt H."/>
            <person name="Baek J.H."/>
            <person name="Han D.M."/>
            <person name="Jeon C.O."/>
        </authorList>
    </citation>
    <scope>NUCLEOTIDE SEQUENCE [LARGE SCALE GENOMIC DNA]</scope>
    <source>
        <strain evidence="6 7">KMU-156</strain>
    </source>
</reference>
<dbReference type="PANTHER" id="PTHR30537:SF74">
    <property type="entry name" value="HTH-TYPE TRANSCRIPTIONAL REGULATOR TRPI"/>
    <property type="match status" value="1"/>
</dbReference>
<dbReference type="InterPro" id="IPR058163">
    <property type="entry name" value="LysR-type_TF_proteobact-type"/>
</dbReference>
<keyword evidence="2" id="KW-0805">Transcription regulation</keyword>
<evidence type="ECO:0000313" key="7">
    <source>
        <dbReference type="Proteomes" id="UP001627408"/>
    </source>
</evidence>
<accession>A0ABW8UXR5</accession>
<dbReference type="InterPro" id="IPR036388">
    <property type="entry name" value="WH-like_DNA-bd_sf"/>
</dbReference>
<dbReference type="EMBL" id="JBHDIY010000002">
    <property type="protein sequence ID" value="MFL4471742.1"/>
    <property type="molecule type" value="Genomic_DNA"/>
</dbReference>
<dbReference type="InterPro" id="IPR000847">
    <property type="entry name" value="LysR_HTH_N"/>
</dbReference>
<dbReference type="Gene3D" id="3.40.190.10">
    <property type="entry name" value="Periplasmic binding protein-like II"/>
    <property type="match status" value="2"/>
</dbReference>
<keyword evidence="7" id="KW-1185">Reference proteome</keyword>
<keyword evidence="3" id="KW-0238">DNA-binding</keyword>
<proteinExistence type="inferred from homology"/>
<gene>
    <name evidence="6" type="ORF">ACERZ8_18355</name>
</gene>
<keyword evidence="4" id="KW-0804">Transcription</keyword>
<dbReference type="InterPro" id="IPR005119">
    <property type="entry name" value="LysR_subst-bd"/>
</dbReference>
<dbReference type="Proteomes" id="UP001627408">
    <property type="component" value="Unassembled WGS sequence"/>
</dbReference>
<name>A0ABW8UXR5_9RHOB</name>
<dbReference type="PRINTS" id="PR00039">
    <property type="entry name" value="HTHLYSR"/>
</dbReference>
<evidence type="ECO:0000313" key="6">
    <source>
        <dbReference type="EMBL" id="MFL4471742.1"/>
    </source>
</evidence>
<comment type="similarity">
    <text evidence="1">Belongs to the LysR transcriptional regulatory family.</text>
</comment>
<evidence type="ECO:0000256" key="3">
    <source>
        <dbReference type="ARBA" id="ARBA00023125"/>
    </source>
</evidence>
<dbReference type="SUPFAM" id="SSF53850">
    <property type="entry name" value="Periplasmic binding protein-like II"/>
    <property type="match status" value="1"/>
</dbReference>
<dbReference type="Pfam" id="PF00126">
    <property type="entry name" value="HTH_1"/>
    <property type="match status" value="1"/>
</dbReference>
<comment type="caution">
    <text evidence="6">The sequence shown here is derived from an EMBL/GenBank/DDBJ whole genome shotgun (WGS) entry which is preliminary data.</text>
</comment>
<sequence>MAKSLPPLTWFRAFEAAARRLSFTAAAQEIGMTQSAVSQHVKALEMRLGVTLFLRRARGLSLTDEGRKLLPQVGTALETLAQATRDFEAGPVDNLLTIASSVSVAQWVIAPHLAALKHRVPDVRVRFVGTIWPDDFHTLRADVEIPFGSQKQVGRDGIMLQPSALIALKSPTLQGPLEELPLIEAVGTSDGWSKWRAEIGQVLQPDVYVDSYGAALHMAVHGNGVALVSALLAQNAVQSGQLVMAHDARLPSTEGYFLRTNTQVPEAVAFGEWLLEHLDMVATGHG</sequence>
<dbReference type="Pfam" id="PF03466">
    <property type="entry name" value="LysR_substrate"/>
    <property type="match status" value="1"/>
</dbReference>
<dbReference type="InterPro" id="IPR036390">
    <property type="entry name" value="WH_DNA-bd_sf"/>
</dbReference>
<dbReference type="Gene3D" id="1.10.10.10">
    <property type="entry name" value="Winged helix-like DNA-binding domain superfamily/Winged helix DNA-binding domain"/>
    <property type="match status" value="1"/>
</dbReference>
<organism evidence="6 7">
    <name type="scientific">Tateyamaria armeniaca</name>
    <dbReference type="NCBI Taxonomy" id="2518930"/>
    <lineage>
        <taxon>Bacteria</taxon>
        <taxon>Pseudomonadati</taxon>
        <taxon>Pseudomonadota</taxon>
        <taxon>Alphaproteobacteria</taxon>
        <taxon>Rhodobacterales</taxon>
        <taxon>Roseobacteraceae</taxon>
        <taxon>Tateyamaria</taxon>
    </lineage>
</organism>
<feature type="domain" description="HTH lysR-type" evidence="5">
    <location>
        <begin position="6"/>
        <end position="63"/>
    </location>
</feature>
<evidence type="ECO:0000256" key="2">
    <source>
        <dbReference type="ARBA" id="ARBA00023015"/>
    </source>
</evidence>
<dbReference type="SUPFAM" id="SSF46785">
    <property type="entry name" value="Winged helix' DNA-binding domain"/>
    <property type="match status" value="1"/>
</dbReference>
<evidence type="ECO:0000256" key="1">
    <source>
        <dbReference type="ARBA" id="ARBA00009437"/>
    </source>
</evidence>
<protein>
    <submittedName>
        <fullName evidence="6">LysR family transcriptional regulator</fullName>
    </submittedName>
</protein>
<dbReference type="RefSeq" id="WP_407593601.1">
    <property type="nucleotide sequence ID" value="NZ_JBHDIY010000002.1"/>
</dbReference>
<evidence type="ECO:0000256" key="4">
    <source>
        <dbReference type="ARBA" id="ARBA00023163"/>
    </source>
</evidence>
<dbReference type="PROSITE" id="PS50931">
    <property type="entry name" value="HTH_LYSR"/>
    <property type="match status" value="1"/>
</dbReference>